<gene>
    <name evidence="1" type="ORF">ACJMK2_037362</name>
</gene>
<reference evidence="1 2" key="1">
    <citation type="submission" date="2024-11" db="EMBL/GenBank/DDBJ databases">
        <title>Chromosome-level genome assembly of the freshwater bivalve Anodonta woodiana.</title>
        <authorList>
            <person name="Chen X."/>
        </authorList>
    </citation>
    <scope>NUCLEOTIDE SEQUENCE [LARGE SCALE GENOMIC DNA]</scope>
    <source>
        <strain evidence="1">MN2024</strain>
        <tissue evidence="1">Gills</tissue>
    </source>
</reference>
<protein>
    <submittedName>
        <fullName evidence="1">Uncharacterized protein</fullName>
    </submittedName>
</protein>
<evidence type="ECO:0000313" key="1">
    <source>
        <dbReference type="EMBL" id="KAL3874332.1"/>
    </source>
</evidence>
<dbReference type="Proteomes" id="UP001634394">
    <property type="component" value="Unassembled WGS sequence"/>
</dbReference>
<evidence type="ECO:0000313" key="2">
    <source>
        <dbReference type="Proteomes" id="UP001634394"/>
    </source>
</evidence>
<comment type="caution">
    <text evidence="1">The sequence shown here is derived from an EMBL/GenBank/DDBJ whole genome shotgun (WGS) entry which is preliminary data.</text>
</comment>
<accession>A0ABD3WKG8</accession>
<sequence length="1463" mass="166246">LYQQVKNRSTSLIDKLKLVTFAWKSDQVYIPNKEQFVIDLLCGYLINKKKHQLTEEDVEQIWSCLRKLLGTSKAHISNKYGPSLDIKPSLAQVLVESILAAANAYPKVKNLLDLIMCCYSIITSPALSHIFTLNIDSMISLVSAITYLVARVVQQGELLDEKLTDLFSLTMEKFAHQQNLALNQKQILQYSCDKLLVPVLMLWWLSRHKKQFETTSMMAVKVLAAALFHSDHSSSYSLYLNIVTGNEGEKKSQPPKAIENLFHVIQSLRHGTSKCCLSFEIKTVAEVTNNYIPVLLESYLSSGCHDPTGQVGHRLFVHLCGLIGISASSVSRQGQEHEERDSLRVLSQLLDVIQRMEAYTTSQEGGADQLGFYQHLVTVLLNCKSVTVDWYRCLRTLLQLNHIILESKMTDILKMGWYSADLMEADIIQELDLFLEALFGLYHRLRQVKKLLDKILGSLPDIPNGNTLVTPPCFYSRYCLVIETLPQGMMLDLWRKFSSELQENFVNKSSENSGHLEAVCTLYHHFLLHVRVAESSVTTATIKSVCELMSSVAVDILQPLLLRATEQKSLKTLIPLLQLSYSLGELKLLLLRYSNISLTQDLTVLPIDVAQAGMMSNLFYIHPYLQVKQWQSVYKLITKSEDCGLQYIWLQLAVQKLKAVIMTQNQLDHHRILAENILQCFLDMPRDDMPHLSAQWNQLVSNITSENYLVAKWSLLSSSLPVLISMATREQLMAVADFITRTSFNFQQASNISTTLSIPQVTKEVLCSSWLREFPKLHTYILTCLLSRMKDKIIGHQCRVKRRKQSGVNSLIGSLLDQLTDDVTEDWLLDQEAHSMIEHFKPMANLMEQIHDSLQGTISLPVIEASLGFVQTVRSLPLEHLSSADKFKCVLCICTLLNYCLGLDTGMDSHPEQDGTTLNQLQTVLSGLCDVLTLLIDASDSIPVFHVISPKFILTQIHQLLSRHTIQENFDLSSKIQLLLEVSCHTICRDQQLCMTLSSTITMDWPTEEKNIGDTGQVIVACFLEEFTKALRRDYTKEEVLHAGMNYMKSFTSALNRRITRKEKELAFHDNIAQNHMLSKCYATVLSYSCFTAKKNKLRLEEEVSRNFHTVLQWCLCVLSKNEVESHGKFMLTSLNFLEIVFTDLKLLTALVTEEVIQALLEALLKFFTALLEHISLDSTQSSLADNIHNGVYEKQRNSSEPSRLQNTSSVDFVENILSGKRISSKMDESLSSLQGRRVRNNTSSLDQHQSSINYGSCHSSHWKTVYRQLVVTGKFKISFGQLVLLRTREVIATALMSLQPEQLFQVLHKLISDIKSRRSEGKQWQAIKTAIFVWQHVLSYDLNEEQNEVVVCTTHDMMMNLQHVLQQLVDMTEENLVLDMSIPILQTQAKTLKLGPVLMSPWSAIMCLQSCQYMPLFGRTFVRAFNAVYDVLNELLVHHTKSVLQAIPPFISASKHILELRN</sequence>
<organism evidence="1 2">
    <name type="scientific">Sinanodonta woodiana</name>
    <name type="common">Chinese pond mussel</name>
    <name type="synonym">Anodonta woodiana</name>
    <dbReference type="NCBI Taxonomy" id="1069815"/>
    <lineage>
        <taxon>Eukaryota</taxon>
        <taxon>Metazoa</taxon>
        <taxon>Spiralia</taxon>
        <taxon>Lophotrochozoa</taxon>
        <taxon>Mollusca</taxon>
        <taxon>Bivalvia</taxon>
        <taxon>Autobranchia</taxon>
        <taxon>Heteroconchia</taxon>
        <taxon>Palaeoheterodonta</taxon>
        <taxon>Unionida</taxon>
        <taxon>Unionoidea</taxon>
        <taxon>Unionidae</taxon>
        <taxon>Unioninae</taxon>
        <taxon>Sinanodonta</taxon>
    </lineage>
</organism>
<dbReference type="PANTHER" id="PTHR15682">
    <property type="entry name" value="UNHEALTHY RIBOSOME BIOGENESIS PROTEIN 2 HOMOLOG"/>
    <property type="match status" value="1"/>
</dbReference>
<keyword evidence="2" id="KW-1185">Reference proteome</keyword>
<dbReference type="InterPro" id="IPR052609">
    <property type="entry name" value="Ribosome_Biogenesis_Reg"/>
</dbReference>
<dbReference type="PANTHER" id="PTHR15682:SF2">
    <property type="entry name" value="UNHEALTHY RIBOSOME BIOGENESIS PROTEIN 2 HOMOLOG"/>
    <property type="match status" value="1"/>
</dbReference>
<proteinExistence type="predicted"/>
<feature type="non-terminal residue" evidence="1">
    <location>
        <position position="1"/>
    </location>
</feature>
<name>A0ABD3WKG8_SINWO</name>
<dbReference type="EMBL" id="JBJQND010000006">
    <property type="protein sequence ID" value="KAL3874332.1"/>
    <property type="molecule type" value="Genomic_DNA"/>
</dbReference>